<comment type="subcellular location">
    <subcellularLocation>
        <location evidence="1">Nucleus</location>
    </subcellularLocation>
</comment>
<evidence type="ECO:0000313" key="12">
    <source>
        <dbReference type="WBParaSite" id="jg10676"/>
    </source>
</evidence>
<dbReference type="PROSITE" id="PS50802">
    <property type="entry name" value="OTU"/>
    <property type="match status" value="1"/>
</dbReference>
<dbReference type="Pfam" id="PF01530">
    <property type="entry name" value="zf-C2HC"/>
    <property type="match status" value="1"/>
</dbReference>
<feature type="compositionally biased region" description="Polar residues" evidence="9">
    <location>
        <begin position="722"/>
        <end position="732"/>
    </location>
</feature>
<keyword evidence="8" id="KW-0539">Nucleus</keyword>
<dbReference type="PROSITE" id="PS51802">
    <property type="entry name" value="ZF_CCHHC"/>
    <property type="match status" value="1"/>
</dbReference>
<dbReference type="Proteomes" id="UP000887574">
    <property type="component" value="Unplaced"/>
</dbReference>
<evidence type="ECO:0000256" key="7">
    <source>
        <dbReference type="ARBA" id="ARBA00023163"/>
    </source>
</evidence>
<feature type="compositionally biased region" description="Polar residues" evidence="9">
    <location>
        <begin position="679"/>
        <end position="694"/>
    </location>
</feature>
<keyword evidence="6" id="KW-0805">Transcription regulation</keyword>
<evidence type="ECO:0000259" key="10">
    <source>
        <dbReference type="PROSITE" id="PS50802"/>
    </source>
</evidence>
<dbReference type="GO" id="GO:0004843">
    <property type="term" value="F:cysteine-type deubiquitinase activity"/>
    <property type="evidence" value="ECO:0007669"/>
    <property type="project" value="TreeGrafter"/>
</dbReference>
<dbReference type="Gene3D" id="4.10.320.30">
    <property type="match status" value="1"/>
</dbReference>
<dbReference type="Pfam" id="PF02338">
    <property type="entry name" value="OTU"/>
    <property type="match status" value="1"/>
</dbReference>
<name>A0A915CMX8_9BILA</name>
<dbReference type="FunFam" id="4.10.320.30:FF:000001">
    <property type="entry name" value="Myelin transcription factor 1-like, a"/>
    <property type="match status" value="1"/>
</dbReference>
<feature type="region of interest" description="Disordered" evidence="9">
    <location>
        <begin position="384"/>
        <end position="483"/>
    </location>
</feature>
<feature type="region of interest" description="Disordered" evidence="9">
    <location>
        <begin position="679"/>
        <end position="732"/>
    </location>
</feature>
<evidence type="ECO:0000256" key="5">
    <source>
        <dbReference type="ARBA" id="ARBA00022833"/>
    </source>
</evidence>
<dbReference type="WBParaSite" id="jg10676">
    <property type="protein sequence ID" value="jg10676"/>
    <property type="gene ID" value="jg10676"/>
</dbReference>
<keyword evidence="11" id="KW-1185">Reference proteome</keyword>
<dbReference type="SUPFAM" id="SSF54001">
    <property type="entry name" value="Cysteine proteinases"/>
    <property type="match status" value="1"/>
</dbReference>
<dbReference type="PANTHER" id="PTHR12419">
    <property type="entry name" value="OTU DOMAIN CONTAINING PROTEIN"/>
    <property type="match status" value="1"/>
</dbReference>
<dbReference type="GO" id="GO:0006355">
    <property type="term" value="P:regulation of DNA-templated transcription"/>
    <property type="evidence" value="ECO:0007669"/>
    <property type="project" value="InterPro"/>
</dbReference>
<dbReference type="GO" id="GO:0016579">
    <property type="term" value="P:protein deubiquitination"/>
    <property type="evidence" value="ECO:0007669"/>
    <property type="project" value="TreeGrafter"/>
</dbReference>
<evidence type="ECO:0000256" key="3">
    <source>
        <dbReference type="ARBA" id="ARBA00022737"/>
    </source>
</evidence>
<accession>A0A915CMX8</accession>
<evidence type="ECO:0000256" key="1">
    <source>
        <dbReference type="ARBA" id="ARBA00004123"/>
    </source>
</evidence>
<dbReference type="InterPro" id="IPR002515">
    <property type="entry name" value="Znf_C2H2C"/>
</dbReference>
<proteinExistence type="predicted"/>
<organism evidence="11 12">
    <name type="scientific">Ditylenchus dipsaci</name>
    <dbReference type="NCBI Taxonomy" id="166011"/>
    <lineage>
        <taxon>Eukaryota</taxon>
        <taxon>Metazoa</taxon>
        <taxon>Ecdysozoa</taxon>
        <taxon>Nematoda</taxon>
        <taxon>Chromadorea</taxon>
        <taxon>Rhabditida</taxon>
        <taxon>Tylenchina</taxon>
        <taxon>Tylenchomorpha</taxon>
        <taxon>Sphaerularioidea</taxon>
        <taxon>Anguinidae</taxon>
        <taxon>Anguininae</taxon>
        <taxon>Ditylenchus</taxon>
    </lineage>
</organism>
<evidence type="ECO:0000313" key="11">
    <source>
        <dbReference type="Proteomes" id="UP000887574"/>
    </source>
</evidence>
<keyword evidence="5" id="KW-0862">Zinc</keyword>
<keyword evidence="7" id="KW-0804">Transcription</keyword>
<evidence type="ECO:0000256" key="8">
    <source>
        <dbReference type="ARBA" id="ARBA00023242"/>
    </source>
</evidence>
<evidence type="ECO:0000256" key="9">
    <source>
        <dbReference type="SAM" id="MobiDB-lite"/>
    </source>
</evidence>
<evidence type="ECO:0000256" key="6">
    <source>
        <dbReference type="ARBA" id="ARBA00023015"/>
    </source>
</evidence>
<keyword evidence="4" id="KW-0863">Zinc-finger</keyword>
<keyword evidence="2" id="KW-0479">Metal-binding</keyword>
<evidence type="ECO:0000256" key="4">
    <source>
        <dbReference type="ARBA" id="ARBA00022771"/>
    </source>
</evidence>
<dbReference type="InterPro" id="IPR003323">
    <property type="entry name" value="OTU_dom"/>
</dbReference>
<dbReference type="GO" id="GO:0008270">
    <property type="term" value="F:zinc ion binding"/>
    <property type="evidence" value="ECO:0007669"/>
    <property type="project" value="UniProtKB-KW"/>
</dbReference>
<keyword evidence="3" id="KW-0677">Repeat</keyword>
<feature type="region of interest" description="Disordered" evidence="9">
    <location>
        <begin position="606"/>
        <end position="625"/>
    </location>
</feature>
<dbReference type="Gene3D" id="3.90.70.80">
    <property type="match status" value="1"/>
</dbReference>
<sequence>MEKFSWENADVMEKLQQRKDGKLTDADVQSFLSSKYNKDVKRVTISRHLPVAKTVDSNAEVIELKTKFGGSMLATRNGENYRVYIQRDKNSSTYRCMDCFVLRRKLNLAFPMPLVSKSKGQFMQNDGIHHEKFRRSVEVVAEVGGNLLFNPPTTDEQQFLRRHYNIMDFNKDENENTAFAPQKTFKSPGDVPTKVQSILGDGNCGFRALSFCLFGSEEYHAFVRSTIADYLQKHKSEAWCGIFIPDLADQERHIEDMTHPAKDASEVEKWAENYDLAAAAKVFNVNVLVWSGLGCSLYTPSMDDSLANEQDRNLPSLPIKYSPGHFEVVLDVCMLALQQDTILRCTTPGCTGKGHVNSSRSSHRSLSGCPIAYHQKLARKSLKAVTPSNGLSTSLTDSAIKEEQEEDNEGSGSIKKVKLTKDEAPLDLTVKQNTGELPGEGGSPQLGESKLVRQDSLDSDTTTKSQILQEPVAAKKARWSIRKEPEETGRAAEQTMDHLHLHQQLQMQQQAQLLSAAAASRQMTSLFPDHAALFSKQTGNPNKLTDHYSNLVAAAAAQQQQQQRMAAAVSWMMMQHMSGGAGDPSIALLQQQQLLAAVAAANNASASSTTKKAGKDTNNGIANPLLSNQNATSLMAAAKLMASMHHPQQQRQLEANNNHKLPIAQLLLNQFQMAAAHQQQSLAGHVSSSGTDSGANDEDNKLNDEEEGDNQSEKQIGHDNNGVDQSKIANQI</sequence>
<dbReference type="GO" id="GO:0005634">
    <property type="term" value="C:nucleus"/>
    <property type="evidence" value="ECO:0007669"/>
    <property type="project" value="UniProtKB-SubCell"/>
</dbReference>
<dbReference type="SUPFAM" id="SSF103637">
    <property type="entry name" value="CCHHC domain"/>
    <property type="match status" value="1"/>
</dbReference>
<dbReference type="InterPro" id="IPR036060">
    <property type="entry name" value="Znf_C2H2C_sf"/>
</dbReference>
<dbReference type="InterPro" id="IPR050704">
    <property type="entry name" value="Peptidase_C85-like"/>
</dbReference>
<dbReference type="InterPro" id="IPR038765">
    <property type="entry name" value="Papain-like_cys_pep_sf"/>
</dbReference>
<protein>
    <submittedName>
        <fullName evidence="12">OTU domain-containing protein</fullName>
    </submittedName>
</protein>
<feature type="compositionally biased region" description="Polar residues" evidence="9">
    <location>
        <begin position="386"/>
        <end position="397"/>
    </location>
</feature>
<dbReference type="AlphaFoldDB" id="A0A915CMX8"/>
<feature type="compositionally biased region" description="Polar residues" evidence="9">
    <location>
        <begin position="616"/>
        <end position="625"/>
    </location>
</feature>
<reference evidence="12" key="1">
    <citation type="submission" date="2022-11" db="UniProtKB">
        <authorList>
            <consortium name="WormBaseParasite"/>
        </authorList>
    </citation>
    <scope>IDENTIFICATION</scope>
</reference>
<feature type="compositionally biased region" description="Polar residues" evidence="9">
    <location>
        <begin position="459"/>
        <end position="468"/>
    </location>
</feature>
<feature type="domain" description="OTU" evidence="10">
    <location>
        <begin position="193"/>
        <end position="332"/>
    </location>
</feature>
<evidence type="ECO:0000256" key="2">
    <source>
        <dbReference type="ARBA" id="ARBA00022723"/>
    </source>
</evidence>